<dbReference type="SUPFAM" id="SSF103473">
    <property type="entry name" value="MFS general substrate transporter"/>
    <property type="match status" value="1"/>
</dbReference>
<reference evidence="3 4" key="1">
    <citation type="submission" date="2019-03" db="EMBL/GenBank/DDBJ databases">
        <title>Genomic Encyclopedia of Type Strains, Phase IV (KMG-IV): sequencing the most valuable type-strain genomes for metagenomic binning, comparative biology and taxonomic classification.</title>
        <authorList>
            <person name="Goeker M."/>
        </authorList>
    </citation>
    <scope>NUCLEOTIDE SEQUENCE [LARGE SCALE GENOMIC DNA]</scope>
    <source>
        <strain evidence="3 4">DSM 29489</strain>
    </source>
</reference>
<dbReference type="AlphaFoldDB" id="A0A4V2US75"/>
<feature type="compositionally biased region" description="Low complexity" evidence="1">
    <location>
        <begin position="104"/>
        <end position="115"/>
    </location>
</feature>
<comment type="caution">
    <text evidence="3">The sequence shown here is derived from an EMBL/GenBank/DDBJ whole genome shotgun (WGS) entry which is preliminary data.</text>
</comment>
<organism evidence="3 4">
    <name type="scientific">Muricomes intestini</name>
    <dbReference type="NCBI Taxonomy" id="1796634"/>
    <lineage>
        <taxon>Bacteria</taxon>
        <taxon>Bacillati</taxon>
        <taxon>Bacillota</taxon>
        <taxon>Clostridia</taxon>
        <taxon>Lachnospirales</taxon>
        <taxon>Lachnospiraceae</taxon>
        <taxon>Muricomes</taxon>
    </lineage>
</organism>
<feature type="transmembrane region" description="Helical" evidence="2">
    <location>
        <begin position="244"/>
        <end position="262"/>
    </location>
</feature>
<dbReference type="RefSeq" id="WP_132379885.1">
    <property type="nucleotide sequence ID" value="NZ_DAISRC010000137.1"/>
</dbReference>
<gene>
    <name evidence="3" type="ORF">EDD59_10668</name>
</gene>
<evidence type="ECO:0000256" key="2">
    <source>
        <dbReference type="SAM" id="Phobius"/>
    </source>
</evidence>
<feature type="transmembrane region" description="Helical" evidence="2">
    <location>
        <begin position="206"/>
        <end position="224"/>
    </location>
</feature>
<dbReference type="OrthoDB" id="2068035at2"/>
<feature type="transmembrane region" description="Helical" evidence="2">
    <location>
        <begin position="269"/>
        <end position="289"/>
    </location>
</feature>
<protein>
    <submittedName>
        <fullName evidence="3">Putative membrane protein YphA (DoxX/SURF4 family)</fullName>
    </submittedName>
</protein>
<evidence type="ECO:0000256" key="1">
    <source>
        <dbReference type="SAM" id="MobiDB-lite"/>
    </source>
</evidence>
<accession>A0A4V2US75</accession>
<feature type="transmembrane region" description="Helical" evidence="2">
    <location>
        <begin position="295"/>
        <end position="316"/>
    </location>
</feature>
<keyword evidence="2" id="KW-0472">Membrane</keyword>
<keyword evidence="2" id="KW-0812">Transmembrane</keyword>
<sequence length="341" mass="37051">MRCPKCGKDVELQKRQVGVDENGKPVFNEYAVCKDCKKQWNLDKQRAKKAAETAASNHTDTPANPGSPKKESKAVPEKKVTAAKKERPASAASSEDKKVRKRPSSAVSSAAPDAAGLSKTRSYGNIPPEKVRAKREKAMKQNYEDMLSSDPRKKTAKGKRSAADKSSAPSRNAAPPKSSASRGKPVSHSSGKGAEKEEKLKPRFKVLRIILGIVSIIAFVLFTYKGFLAGLSNISAGNNSSSGLTYIVLALCMLVSGMLLLIMRAKRTIFAFILPMVFCIGGAVCAFLRRGGDRWLLFGALAGILLAVIFLVLAIVSKSGNNNYKYDDDYDDPFEEDHDNY</sequence>
<feature type="region of interest" description="Disordered" evidence="1">
    <location>
        <begin position="43"/>
        <end position="196"/>
    </location>
</feature>
<dbReference type="Proteomes" id="UP000295726">
    <property type="component" value="Unassembled WGS sequence"/>
</dbReference>
<proteinExistence type="predicted"/>
<dbReference type="InterPro" id="IPR036259">
    <property type="entry name" value="MFS_trans_sf"/>
</dbReference>
<dbReference type="EMBL" id="SLZZ01000006">
    <property type="protein sequence ID" value="TCS80242.1"/>
    <property type="molecule type" value="Genomic_DNA"/>
</dbReference>
<evidence type="ECO:0000313" key="4">
    <source>
        <dbReference type="Proteomes" id="UP000295726"/>
    </source>
</evidence>
<feature type="compositionally biased region" description="Polar residues" evidence="1">
    <location>
        <begin position="54"/>
        <end position="64"/>
    </location>
</feature>
<keyword evidence="4" id="KW-1185">Reference proteome</keyword>
<name>A0A4V2US75_9FIRM</name>
<keyword evidence="2" id="KW-1133">Transmembrane helix</keyword>
<evidence type="ECO:0000313" key="3">
    <source>
        <dbReference type="EMBL" id="TCS80242.1"/>
    </source>
</evidence>
<feature type="compositionally biased region" description="Basic and acidic residues" evidence="1">
    <location>
        <begin position="68"/>
        <end position="98"/>
    </location>
</feature>